<sequence>MGRFNLLDTPRLLDEYGSDPEEHLGNDELFANKSNDIYDTNNAPRSLFRG</sequence>
<reference evidence="1" key="1">
    <citation type="journal article" date="2019" name="bioRxiv">
        <title>The Genome of the Zebra Mussel, Dreissena polymorpha: A Resource for Invasive Species Research.</title>
        <authorList>
            <person name="McCartney M.A."/>
            <person name="Auch B."/>
            <person name="Kono T."/>
            <person name="Mallez S."/>
            <person name="Zhang Y."/>
            <person name="Obille A."/>
            <person name="Becker A."/>
            <person name="Abrahante J.E."/>
            <person name="Garbe J."/>
            <person name="Badalamenti J.P."/>
            <person name="Herman A."/>
            <person name="Mangelson H."/>
            <person name="Liachko I."/>
            <person name="Sullivan S."/>
            <person name="Sone E.D."/>
            <person name="Koren S."/>
            <person name="Silverstein K.A.T."/>
            <person name="Beckman K.B."/>
            <person name="Gohl D.M."/>
        </authorList>
    </citation>
    <scope>NUCLEOTIDE SEQUENCE</scope>
    <source>
        <strain evidence="1">Duluth1</strain>
        <tissue evidence="1">Whole animal</tissue>
    </source>
</reference>
<dbReference type="Proteomes" id="UP000828390">
    <property type="component" value="Unassembled WGS sequence"/>
</dbReference>
<comment type="caution">
    <text evidence="1">The sequence shown here is derived from an EMBL/GenBank/DDBJ whole genome shotgun (WGS) entry which is preliminary data.</text>
</comment>
<accession>A0A9D4FPL6</accession>
<reference evidence="1" key="2">
    <citation type="submission" date="2020-11" db="EMBL/GenBank/DDBJ databases">
        <authorList>
            <person name="McCartney M.A."/>
            <person name="Auch B."/>
            <person name="Kono T."/>
            <person name="Mallez S."/>
            <person name="Becker A."/>
            <person name="Gohl D.M."/>
            <person name="Silverstein K.A.T."/>
            <person name="Koren S."/>
            <person name="Bechman K.B."/>
            <person name="Herman A."/>
            <person name="Abrahante J.E."/>
            <person name="Garbe J."/>
        </authorList>
    </citation>
    <scope>NUCLEOTIDE SEQUENCE</scope>
    <source>
        <strain evidence="1">Duluth1</strain>
        <tissue evidence="1">Whole animal</tissue>
    </source>
</reference>
<proteinExistence type="predicted"/>
<name>A0A9D4FPL6_DREPO</name>
<protein>
    <submittedName>
        <fullName evidence="1">Uncharacterized protein</fullName>
    </submittedName>
</protein>
<gene>
    <name evidence="1" type="ORF">DPMN_156794</name>
</gene>
<evidence type="ECO:0000313" key="2">
    <source>
        <dbReference type="Proteomes" id="UP000828390"/>
    </source>
</evidence>
<keyword evidence="2" id="KW-1185">Reference proteome</keyword>
<organism evidence="1 2">
    <name type="scientific">Dreissena polymorpha</name>
    <name type="common">Zebra mussel</name>
    <name type="synonym">Mytilus polymorpha</name>
    <dbReference type="NCBI Taxonomy" id="45954"/>
    <lineage>
        <taxon>Eukaryota</taxon>
        <taxon>Metazoa</taxon>
        <taxon>Spiralia</taxon>
        <taxon>Lophotrochozoa</taxon>
        <taxon>Mollusca</taxon>
        <taxon>Bivalvia</taxon>
        <taxon>Autobranchia</taxon>
        <taxon>Heteroconchia</taxon>
        <taxon>Euheterodonta</taxon>
        <taxon>Imparidentia</taxon>
        <taxon>Neoheterodontei</taxon>
        <taxon>Myida</taxon>
        <taxon>Dreissenoidea</taxon>
        <taxon>Dreissenidae</taxon>
        <taxon>Dreissena</taxon>
    </lineage>
</organism>
<dbReference type="AlphaFoldDB" id="A0A9D4FPL6"/>
<dbReference type="EMBL" id="JAIWYP010000007">
    <property type="protein sequence ID" value="KAH3803094.1"/>
    <property type="molecule type" value="Genomic_DNA"/>
</dbReference>
<evidence type="ECO:0000313" key="1">
    <source>
        <dbReference type="EMBL" id="KAH3803094.1"/>
    </source>
</evidence>